<dbReference type="OrthoDB" id="138054at2"/>
<dbReference type="AlphaFoldDB" id="A0A402B9B9"/>
<proteinExistence type="predicted"/>
<keyword evidence="2" id="KW-1133">Transmembrane helix</keyword>
<evidence type="ECO:0000313" key="4">
    <source>
        <dbReference type="Proteomes" id="UP000287171"/>
    </source>
</evidence>
<organism evidence="3 4">
    <name type="scientific">Dictyobacter alpinus</name>
    <dbReference type="NCBI Taxonomy" id="2014873"/>
    <lineage>
        <taxon>Bacteria</taxon>
        <taxon>Bacillati</taxon>
        <taxon>Chloroflexota</taxon>
        <taxon>Ktedonobacteria</taxon>
        <taxon>Ktedonobacterales</taxon>
        <taxon>Dictyobacteraceae</taxon>
        <taxon>Dictyobacter</taxon>
    </lineage>
</organism>
<accession>A0A402B9B9</accession>
<keyword evidence="2" id="KW-0472">Membrane</keyword>
<keyword evidence="4" id="KW-1185">Reference proteome</keyword>
<name>A0A402B9B9_9CHLR</name>
<evidence type="ECO:0000313" key="3">
    <source>
        <dbReference type="EMBL" id="GCE27917.1"/>
    </source>
</evidence>
<evidence type="ECO:0000256" key="2">
    <source>
        <dbReference type="SAM" id="Phobius"/>
    </source>
</evidence>
<sequence>MNCRQARAMLAIYREQKQDPTKVPELEDHLVHCADCKEAYAQYQLVGERIRSMPAIEPAPDARQKLLQALAVEHVRFLQNAPASTTSIPTPVFLGPYLKDLAQQPARADSLAAFSTADTGPLPAIQAARPRRLRQTQHFAIIGLAASFMIVVMLGGLISLLFLANQGQQVVSLPSNPASLGHTEIAQADPAIVATQTLYNHVVSASTSNDTIYYSAYDNSSNWMLQKLDTSGDPNTSRASTELLTHPNTRPLIVLGSNEDWLFWLQLEQSRNANNKQTQQSATPTNTFEGSWSLKALYLDKSQDTTEKNANSDTTKPLTLYTDTFNKARVADWVTSPIQGLSFYHNHALVALLDNKGVSHLLNYQFTQNSIEKKTELATAKDQHVLTSPTATTDGYSIYWADEWLSQDQKLNSNIWTQQAEDAQPKETGRWAPHASNHTYLYRDDEHSFRPQLVNGTLFLLDSDTGSDQATASTTPTVQATATTTATPGAQASATPTVEASPTATPQDLNKLLLNPTEVDPTVQTPQIDANVSGKLLAFSASGATPETTNINDNEILTGLQSGGTFLIWQNSAKDFKMYDTRAKVMVNGINNITKGSAAFVSVNNTTVIWTKYVTPDASQATSDASNVVFNTLKWPK</sequence>
<gene>
    <name evidence="3" type="ORF">KDA_34010</name>
</gene>
<dbReference type="RefSeq" id="WP_126628192.1">
    <property type="nucleotide sequence ID" value="NZ_BIFT01000001.1"/>
</dbReference>
<feature type="transmembrane region" description="Helical" evidence="2">
    <location>
        <begin position="139"/>
        <end position="164"/>
    </location>
</feature>
<dbReference type="Proteomes" id="UP000287171">
    <property type="component" value="Unassembled WGS sequence"/>
</dbReference>
<keyword evidence="2" id="KW-0812">Transmembrane</keyword>
<dbReference type="EMBL" id="BIFT01000001">
    <property type="protein sequence ID" value="GCE27917.1"/>
    <property type="molecule type" value="Genomic_DNA"/>
</dbReference>
<reference evidence="4" key="1">
    <citation type="submission" date="2018-12" db="EMBL/GenBank/DDBJ databases">
        <title>Tengunoibacter tsumagoiensis gen. nov., sp. nov., Dictyobacter kobayashii sp. nov., D. alpinus sp. nov., and D. joshuensis sp. nov. and description of Dictyobacteraceae fam. nov. within the order Ktedonobacterales isolated from Tengu-no-mugimeshi.</title>
        <authorList>
            <person name="Wang C.M."/>
            <person name="Zheng Y."/>
            <person name="Sakai Y."/>
            <person name="Toyoda A."/>
            <person name="Minakuchi Y."/>
            <person name="Abe K."/>
            <person name="Yokota A."/>
            <person name="Yabe S."/>
        </authorList>
    </citation>
    <scope>NUCLEOTIDE SEQUENCE [LARGE SCALE GENOMIC DNA]</scope>
    <source>
        <strain evidence="4">Uno16</strain>
    </source>
</reference>
<evidence type="ECO:0000256" key="1">
    <source>
        <dbReference type="SAM" id="MobiDB-lite"/>
    </source>
</evidence>
<protein>
    <recommendedName>
        <fullName evidence="5">Zinc-finger domain-containing protein</fullName>
    </recommendedName>
</protein>
<feature type="region of interest" description="Disordered" evidence="1">
    <location>
        <begin position="467"/>
        <end position="504"/>
    </location>
</feature>
<comment type="caution">
    <text evidence="3">The sequence shown here is derived from an EMBL/GenBank/DDBJ whole genome shotgun (WGS) entry which is preliminary data.</text>
</comment>
<evidence type="ECO:0008006" key="5">
    <source>
        <dbReference type="Google" id="ProtNLM"/>
    </source>
</evidence>
<feature type="compositionally biased region" description="Low complexity" evidence="1">
    <location>
        <begin position="469"/>
        <end position="497"/>
    </location>
</feature>